<feature type="region of interest" description="Disordered" evidence="1">
    <location>
        <begin position="819"/>
        <end position="838"/>
    </location>
</feature>
<evidence type="ECO:0000313" key="4">
    <source>
        <dbReference type="Proteomes" id="UP000241986"/>
    </source>
</evidence>
<keyword evidence="2" id="KW-0812">Transmembrane</keyword>
<accession>A0A2T4MXI3</accession>
<comment type="caution">
    <text evidence="3">The sequence shown here is derived from an EMBL/GenBank/DDBJ whole genome shotgun (WGS) entry which is preliminary data.</text>
</comment>
<feature type="transmembrane region" description="Helical" evidence="2">
    <location>
        <begin position="655"/>
        <end position="678"/>
    </location>
</feature>
<dbReference type="NCBIfam" id="TIGR04346">
    <property type="entry name" value="DotA_TraY"/>
    <property type="match status" value="1"/>
</dbReference>
<proteinExistence type="predicted"/>
<dbReference type="AlphaFoldDB" id="A0A2T4MXI3"/>
<feature type="transmembrane region" description="Helical" evidence="2">
    <location>
        <begin position="699"/>
        <end position="720"/>
    </location>
</feature>
<evidence type="ECO:0008006" key="5">
    <source>
        <dbReference type="Google" id="ProtNLM"/>
    </source>
</evidence>
<feature type="transmembrane region" description="Helical" evidence="2">
    <location>
        <begin position="103"/>
        <end position="122"/>
    </location>
</feature>
<evidence type="ECO:0000313" key="3">
    <source>
        <dbReference type="EMBL" id="PTH79166.1"/>
    </source>
</evidence>
<feature type="transmembrane region" description="Helical" evidence="2">
    <location>
        <begin position="143"/>
        <end position="162"/>
    </location>
</feature>
<name>A0A2T4MXI3_AERVE</name>
<feature type="transmembrane region" description="Helical" evidence="2">
    <location>
        <begin position="740"/>
        <end position="758"/>
    </location>
</feature>
<dbReference type="EMBL" id="PZKL01000045">
    <property type="protein sequence ID" value="PTH79166.1"/>
    <property type="molecule type" value="Genomic_DNA"/>
</dbReference>
<reference evidence="3 4" key="1">
    <citation type="submission" date="2018-03" db="EMBL/GenBank/DDBJ databases">
        <title>Aeromonas veronii whole genome sequencing and analysis.</title>
        <authorList>
            <person name="Xie H."/>
            <person name="Liu T."/>
            <person name="Wang K."/>
        </authorList>
    </citation>
    <scope>NUCLEOTIDE SEQUENCE [LARGE SCALE GENOMIC DNA]</scope>
    <source>
        <strain evidence="3 4">XH.VA.1</strain>
    </source>
</reference>
<dbReference type="Proteomes" id="UP000241986">
    <property type="component" value="Unassembled WGS sequence"/>
</dbReference>
<evidence type="ECO:0000256" key="1">
    <source>
        <dbReference type="SAM" id="MobiDB-lite"/>
    </source>
</evidence>
<feature type="compositionally biased region" description="Polar residues" evidence="1">
    <location>
        <begin position="795"/>
        <end position="811"/>
    </location>
</feature>
<dbReference type="RefSeq" id="WP_107684801.1">
    <property type="nucleotide sequence ID" value="NZ_PZKL01000045.1"/>
</dbReference>
<feature type="transmembrane region" description="Helical" evidence="2">
    <location>
        <begin position="620"/>
        <end position="643"/>
    </location>
</feature>
<protein>
    <recommendedName>
        <fullName evidence="5">DotA/TraY family protein</fullName>
    </recommendedName>
</protein>
<organism evidence="3 4">
    <name type="scientific">Aeromonas veronii</name>
    <dbReference type="NCBI Taxonomy" id="654"/>
    <lineage>
        <taxon>Bacteria</taxon>
        <taxon>Pseudomonadati</taxon>
        <taxon>Pseudomonadota</taxon>
        <taxon>Gammaproteobacteria</taxon>
        <taxon>Aeromonadales</taxon>
        <taxon>Aeromonadaceae</taxon>
        <taxon>Aeromonas</taxon>
    </lineage>
</organism>
<feature type="transmembrane region" description="Helical" evidence="2">
    <location>
        <begin position="16"/>
        <end position="33"/>
    </location>
</feature>
<keyword evidence="2" id="KW-1133">Transmembrane helix</keyword>
<feature type="transmembrane region" description="Helical" evidence="2">
    <location>
        <begin position="168"/>
        <end position="185"/>
    </location>
</feature>
<evidence type="ECO:0000256" key="2">
    <source>
        <dbReference type="SAM" id="Phobius"/>
    </source>
</evidence>
<keyword evidence="2" id="KW-0472">Membrane</keyword>
<gene>
    <name evidence="3" type="ORF">DAA48_22305</name>
</gene>
<feature type="region of interest" description="Disordered" evidence="1">
    <location>
        <begin position="786"/>
        <end position="811"/>
    </location>
</feature>
<dbReference type="InterPro" id="IPR027628">
    <property type="entry name" value="DotA_TraY"/>
</dbReference>
<sequence length="838" mass="88491">MSTLFNRIKSKVQKKGVFGSLFTAFIASFLFYADAAMADQASDQARGVIESIISMPINYQGTNPELAHKYFSDIFGSFIFLPWGTGQADQITLLARAVGFTNILSLFLGLVIIFYVMIGGALQTAHQGEVLGKSWSSVWIPMRAALGFGLIMPAAGIGGGVISVAQIFIIWLIVMGSNAATVLWGKTIDNIGSGTPIAAPIYSTGVTPSREILKMLACTDSYIRGRTVNKKGASASDITVLEITSGSGKKMVLNSERFDESVSAFRSRASGLGSFITGNEAKTIKFANGGACGQIDIENDGMYSTSYLKFGEDEVFLSKQKKAAVKAARAVIASTIDSLSPVAMSLRSETVNAIGIEQAIADGDTDNEMYKTYNSAISSFGPVSNRYANDLVSKIHGELSGKSVAQDWTNKMKKGGWIKAGTWFHEIGNYTGESLKAITAINGSINSASPVVCVTSYTDQEGCNLKNADLAASVRIAEKIAAGYITAISNGGANSSMITMEDKAASMCTDASTCSIGKDTFTSAHRGIATTVLNLLAESSYSNNPVTDTSGLSNPFETVTSIGHSMNNAAIATWSTGALIASIKGAAEAANDGLAAKVVGVFTLGSTNGFVGALTGLGGYLLTSLIGLAVMLASTGFVLAYMLPMLPVVTWINMVAGYLLTVVEATIAAPLAIIMMVTPEGEGISGTRLERAMQLLAMAILKPSLMIIGLVASITLSYVSFGMLNNFFFESAGASLTGNILDFVAIIIIYATTALTLCKLNITIMYKLSDQILDWFSSGVGRQFGESESSGGMEQSIQNMKSGASSVSQSITARISEKRRMDMQHKLSQQRKAEESAQ</sequence>